<dbReference type="Proteomes" id="UP000216354">
    <property type="component" value="Unassembled WGS sequence"/>
</dbReference>
<dbReference type="RefSeq" id="WP_094832428.1">
    <property type="nucleotide sequence ID" value="NZ_NEVR01000004.1"/>
</dbReference>
<dbReference type="Pfam" id="PF21722">
    <property type="entry name" value="Gly_rich_2"/>
    <property type="match status" value="1"/>
</dbReference>
<evidence type="ECO:0000313" key="4">
    <source>
        <dbReference type="Proteomes" id="UP000216354"/>
    </source>
</evidence>
<name>A0ABX4EW48_9BORD</name>
<evidence type="ECO:0000259" key="2">
    <source>
        <dbReference type="Pfam" id="PF21722"/>
    </source>
</evidence>
<feature type="domain" description="Glycine-rich" evidence="2">
    <location>
        <begin position="317"/>
        <end position="475"/>
    </location>
</feature>
<evidence type="ECO:0000313" key="3">
    <source>
        <dbReference type="EMBL" id="OZI58704.1"/>
    </source>
</evidence>
<accession>A0ABX4EW48</accession>
<organism evidence="3 4">
    <name type="scientific">Bordetella genomosp. 1</name>
    <dbReference type="NCBI Taxonomy" id="1395607"/>
    <lineage>
        <taxon>Bacteria</taxon>
        <taxon>Pseudomonadati</taxon>
        <taxon>Pseudomonadota</taxon>
        <taxon>Betaproteobacteria</taxon>
        <taxon>Burkholderiales</taxon>
        <taxon>Alcaligenaceae</taxon>
        <taxon>Bordetella</taxon>
    </lineage>
</organism>
<proteinExistence type="predicted"/>
<feature type="region of interest" description="Disordered" evidence="1">
    <location>
        <begin position="380"/>
        <end position="405"/>
    </location>
</feature>
<dbReference type="InterPro" id="IPR049304">
    <property type="entry name" value="Gly_rich_dom"/>
</dbReference>
<keyword evidence="4" id="KW-1185">Reference proteome</keyword>
<protein>
    <recommendedName>
        <fullName evidence="2">Glycine-rich domain-containing protein</fullName>
    </recommendedName>
</protein>
<comment type="caution">
    <text evidence="3">The sequence shown here is derived from an EMBL/GenBank/DDBJ whole genome shotgun (WGS) entry which is preliminary data.</text>
</comment>
<reference evidence="3 4" key="1">
    <citation type="submission" date="2017-05" db="EMBL/GenBank/DDBJ databases">
        <title>Complete and WGS of Bordetella genogroups.</title>
        <authorList>
            <person name="Spilker T."/>
            <person name="Lipuma J."/>
        </authorList>
    </citation>
    <scope>NUCLEOTIDE SEQUENCE [LARGE SCALE GENOMIC DNA]</scope>
    <source>
        <strain evidence="3 4">AU9795</strain>
    </source>
</reference>
<feature type="compositionally biased region" description="Low complexity" evidence="1">
    <location>
        <begin position="382"/>
        <end position="400"/>
    </location>
</feature>
<evidence type="ECO:0000256" key="1">
    <source>
        <dbReference type="SAM" id="MobiDB-lite"/>
    </source>
</evidence>
<gene>
    <name evidence="3" type="ORF">CAL27_18655</name>
</gene>
<sequence>MTISSTTRRAGPYTGNGSATAFAFLFKVFAKTDILVTLTTPAGEDQSPGPVLDSDYSVTLNADQDNNPGGTITYPISGAPLPTGWKLTISGSLANTQPTDIQNTGGFYPQVIEDALDRAVIQVQQLAEQVGRSIRFSIVDPSGSANLPPVEGRANKALVFDENGQPTASEDDYNDQAAAAAASAAAAAGFRDEANAAVNAAQGYAGEAADAASDAAAAEDGAIAAKNAAEAALTNMASYVTVVPAGTIQSTNVQAALQELDGDIQSANTQISARLRWFATVPGTNQGSIIAVQDVGLMRWNGTAYESMLQRRLFQSGTSGSWVAPITGTVVCELQGGGGGGGAGGGGYNGTGGGAGGYLRFLMSVVKGVSYPYAVGAGGNPGATSSSNGSTGGDTTMFGGSARGGEGGNGGALSAAGGLGGQATLPGGANGFALTGAAGMPGFSSGPTVNGGEGLIGGRGGRGGQASGADTKTAGTAGRVILGWNE</sequence>
<dbReference type="EMBL" id="NEVR01000004">
    <property type="protein sequence ID" value="OZI58704.1"/>
    <property type="molecule type" value="Genomic_DNA"/>
</dbReference>